<proteinExistence type="predicted"/>
<protein>
    <submittedName>
        <fullName evidence="1">Metal-dependent phosphohydrolase</fullName>
    </submittedName>
</protein>
<accession>A0A158EN94</accession>
<gene>
    <name evidence="1" type="ORF">AWB64_00042</name>
</gene>
<dbReference type="PANTHER" id="PTHR35569:SF1">
    <property type="entry name" value="CYANAMIDE HYDRATASE DDI2-RELATED"/>
    <property type="match status" value="1"/>
</dbReference>
<dbReference type="SUPFAM" id="SSF109604">
    <property type="entry name" value="HD-domain/PDEase-like"/>
    <property type="match status" value="1"/>
</dbReference>
<dbReference type="Proteomes" id="UP000054893">
    <property type="component" value="Unassembled WGS sequence"/>
</dbReference>
<dbReference type="OrthoDB" id="8478129at2"/>
<dbReference type="Gene3D" id="1.10.3210.10">
    <property type="entry name" value="Hypothetical protein af1432"/>
    <property type="match status" value="1"/>
</dbReference>
<evidence type="ECO:0000313" key="2">
    <source>
        <dbReference type="Proteomes" id="UP000054893"/>
    </source>
</evidence>
<keyword evidence="1" id="KW-0378">Hydrolase</keyword>
<name>A0A158EN94_CABSO</name>
<dbReference type="AlphaFoldDB" id="A0A158EN94"/>
<dbReference type="GO" id="GO:0016787">
    <property type="term" value="F:hydrolase activity"/>
    <property type="evidence" value="ECO:0007669"/>
    <property type="project" value="UniProtKB-KW"/>
</dbReference>
<sequence>MRIHVAGVTIPDSEMATQAMALLKRDLPRVLISHAFRVFIFSSLIGRRRMLDFSPEMLFVAAAFHHHGLAPRFSGSTRRFELDSADAAAHFLHQHGIARQEVRNVRDAIALHSTFGLNGFESPLIELLSAGVETDLMGCHFDEISDSDRRAVVQAYPRERAFKSLVIEALADGIMWRPATSFGNVGADVLERCNPDFYRISFCGLVLGSQWET</sequence>
<reference evidence="1 2" key="1">
    <citation type="submission" date="2016-01" db="EMBL/GenBank/DDBJ databases">
        <authorList>
            <person name="Oliw E.H."/>
        </authorList>
    </citation>
    <scope>NUCLEOTIDE SEQUENCE [LARGE SCALE GENOMIC DNA]</scope>
    <source>
        <strain evidence="1">LMG 22029</strain>
    </source>
</reference>
<dbReference type="PANTHER" id="PTHR35569">
    <property type="entry name" value="CYANAMIDE HYDRATASE DDI2-RELATED"/>
    <property type="match status" value="1"/>
</dbReference>
<dbReference type="EMBL" id="FCOC02000001">
    <property type="protein sequence ID" value="SAL08966.1"/>
    <property type="molecule type" value="Genomic_DNA"/>
</dbReference>
<evidence type="ECO:0000313" key="1">
    <source>
        <dbReference type="EMBL" id="SAL08966.1"/>
    </source>
</evidence>
<organism evidence="1 2">
    <name type="scientific">Caballeronia sordidicola</name>
    <name type="common">Burkholderia sordidicola</name>
    <dbReference type="NCBI Taxonomy" id="196367"/>
    <lineage>
        <taxon>Bacteria</taxon>
        <taxon>Pseudomonadati</taxon>
        <taxon>Pseudomonadota</taxon>
        <taxon>Betaproteobacteria</taxon>
        <taxon>Burkholderiales</taxon>
        <taxon>Burkholderiaceae</taxon>
        <taxon>Caballeronia</taxon>
    </lineage>
</organism>